<proteinExistence type="predicted"/>
<gene>
    <name evidence="1" type="ORF">M441DRAFT_363148</name>
</gene>
<protein>
    <submittedName>
        <fullName evidence="1">Uncharacterized protein</fullName>
    </submittedName>
</protein>
<dbReference type="Proteomes" id="UP000240493">
    <property type="component" value="Unassembled WGS sequence"/>
</dbReference>
<dbReference type="AlphaFoldDB" id="A0A2T3ZDY2"/>
<organism evidence="1 2">
    <name type="scientific">Trichoderma asperellum (strain ATCC 204424 / CBS 433.97 / NBRC 101777)</name>
    <dbReference type="NCBI Taxonomy" id="1042311"/>
    <lineage>
        <taxon>Eukaryota</taxon>
        <taxon>Fungi</taxon>
        <taxon>Dikarya</taxon>
        <taxon>Ascomycota</taxon>
        <taxon>Pezizomycotina</taxon>
        <taxon>Sordariomycetes</taxon>
        <taxon>Hypocreomycetidae</taxon>
        <taxon>Hypocreales</taxon>
        <taxon>Hypocreaceae</taxon>
        <taxon>Trichoderma</taxon>
    </lineage>
</organism>
<reference evidence="1 2" key="1">
    <citation type="submission" date="2016-07" db="EMBL/GenBank/DDBJ databases">
        <title>Multiple horizontal gene transfer events from other fungi enriched the ability of initially mycotrophic Trichoderma (Ascomycota) to feed on dead plant biomass.</title>
        <authorList>
            <consortium name="DOE Joint Genome Institute"/>
            <person name="Aerts A."/>
            <person name="Atanasova L."/>
            <person name="Chenthamara K."/>
            <person name="Zhang J."/>
            <person name="Grujic M."/>
            <person name="Henrissat B."/>
            <person name="Kuo A."/>
            <person name="Salamov A."/>
            <person name="Lipzen A."/>
            <person name="Labutti K."/>
            <person name="Barry K."/>
            <person name="Miao Y."/>
            <person name="Rahimi M.J."/>
            <person name="Shen Q."/>
            <person name="Grigoriev I.V."/>
            <person name="Kubicek C.P."/>
            <person name="Druzhinina I.S."/>
        </authorList>
    </citation>
    <scope>NUCLEOTIDE SEQUENCE [LARGE SCALE GENOMIC DNA]</scope>
    <source>
        <strain evidence="1 2">CBS 433.97</strain>
    </source>
</reference>
<evidence type="ECO:0000313" key="1">
    <source>
        <dbReference type="EMBL" id="PTB43007.1"/>
    </source>
</evidence>
<name>A0A2T3ZDY2_TRIA4</name>
<evidence type="ECO:0000313" key="2">
    <source>
        <dbReference type="Proteomes" id="UP000240493"/>
    </source>
</evidence>
<sequence length="118" mass="12945">MVALSIGEILPERCSTSPSHSNSQIHSRSHSHCKIELTLSNNTHIVIFSSTHSPPPTLNNYPQPNSDTHAPRSIKILLLPIRLLPLSTSTLSTSTPSMPTSNVYLLQLPSSELLIGRW</sequence>
<dbReference type="EMBL" id="KZ679259">
    <property type="protein sequence ID" value="PTB43007.1"/>
    <property type="molecule type" value="Genomic_DNA"/>
</dbReference>
<keyword evidence="2" id="KW-1185">Reference proteome</keyword>
<accession>A0A2T3ZDY2</accession>